<evidence type="ECO:0000256" key="6">
    <source>
        <dbReference type="ARBA" id="ARBA00022490"/>
    </source>
</evidence>
<dbReference type="AlphaFoldDB" id="A0ABD0M9J2"/>
<dbReference type="GO" id="GO:0005737">
    <property type="term" value="C:cytoplasm"/>
    <property type="evidence" value="ECO:0007669"/>
    <property type="project" value="UniProtKB-SubCell"/>
</dbReference>
<dbReference type="GO" id="GO:0005634">
    <property type="term" value="C:nucleus"/>
    <property type="evidence" value="ECO:0007669"/>
    <property type="project" value="UniProtKB-SubCell"/>
</dbReference>
<sequence length="760" mass="83604">MADAVHTCYVSSGCNRVPHCADWGRNGLICYGSCNSVIIYRPDYKVAAALKGHTGSVTVAAALYVTGDCDSPPDRSETLIATASVDSTVRVWQRKSRSQDIEECQTLTFGTGFAVDLSLLLVPDTQVPLLACGVDDHKVHLFVRHGDQFTGVMKLSGHEDWVQGVHLTVDDTGDILLASCAQDQLIRIWRLAPRSCDTGHQKYYAVSLESVLSGHEGWIYSVQWQPHKMTEEGKWSQPMCLLSASMDKTMIVWSPDIDSGVWVEQVRVGEVGGNTLGFYGGLFSPHGNSILAHGYQGALHQWTRSKELNAWEPAVTGGGHFAGIQDMDWDRGGGNFVLTTSLDQTTRLHAPWVLDGKYMGWFEIARPQIHGYDMQCLTMINRYMFASAGDEKVARVFQAPRNFIENLCHISGLNLANELAREEVSKLPEGASVPALGLSNKAVFDITQPTADAERLIPAQPNDQYTDMYFHPISLTAPPSEEHLLQNTLWPEVHKLYGHSYEVFALAADPAGKLLASSCKASKAEHANILLWDTATWQKVASLDGSSLTVVQMAFSPSGQFLLAVSRDRTWSLYRCADGSFSRVSFVDKKTSPHSRIIWACAWSQDERYFFTSSRDKKVVVWSLTDVCKTHPPQPVATLETKDSVTAVDVAPVTLPDSRYLLAVGHDGGEVVLYTFSPHPTAGDIGSFSCLTLDKCHHHQLTVKRVKFRPVTGLAGHHQRESEAGVWLQLATCGADHSLKVHNINLVRLAQDTVASATPT</sequence>
<keyword evidence="10" id="KW-0539">Nucleus</keyword>
<dbReference type="EMBL" id="JACVVK020000001">
    <property type="protein sequence ID" value="KAK7508595.1"/>
    <property type="molecule type" value="Genomic_DNA"/>
</dbReference>
<proteinExistence type="inferred from homology"/>
<dbReference type="FunFam" id="2.130.10.10:FF:000575">
    <property type="entry name" value="Elongator acetyltransferase complex subunit 2"/>
    <property type="match status" value="1"/>
</dbReference>
<evidence type="ECO:0000256" key="8">
    <source>
        <dbReference type="ARBA" id="ARBA00022694"/>
    </source>
</evidence>
<keyword evidence="13" id="KW-1185">Reference proteome</keyword>
<dbReference type="PANTHER" id="PTHR44111:SF1">
    <property type="entry name" value="ELONGATOR COMPLEX PROTEIN 2"/>
    <property type="match status" value="1"/>
</dbReference>
<evidence type="ECO:0000256" key="2">
    <source>
        <dbReference type="ARBA" id="ARBA00004496"/>
    </source>
</evidence>
<dbReference type="InterPro" id="IPR036322">
    <property type="entry name" value="WD40_repeat_dom_sf"/>
</dbReference>
<organism evidence="12 13">
    <name type="scientific">Batillaria attramentaria</name>
    <dbReference type="NCBI Taxonomy" id="370345"/>
    <lineage>
        <taxon>Eukaryota</taxon>
        <taxon>Metazoa</taxon>
        <taxon>Spiralia</taxon>
        <taxon>Lophotrochozoa</taxon>
        <taxon>Mollusca</taxon>
        <taxon>Gastropoda</taxon>
        <taxon>Caenogastropoda</taxon>
        <taxon>Sorbeoconcha</taxon>
        <taxon>Cerithioidea</taxon>
        <taxon>Batillariidae</taxon>
        <taxon>Batillaria</taxon>
    </lineage>
</organism>
<comment type="subcellular location">
    <subcellularLocation>
        <location evidence="2">Cytoplasm</location>
    </subcellularLocation>
    <subcellularLocation>
        <location evidence="1">Nucleus</location>
    </subcellularLocation>
</comment>
<evidence type="ECO:0000313" key="13">
    <source>
        <dbReference type="Proteomes" id="UP001519460"/>
    </source>
</evidence>
<dbReference type="SMART" id="SM00320">
    <property type="entry name" value="WD40"/>
    <property type="match status" value="9"/>
</dbReference>
<protein>
    <recommendedName>
        <fullName evidence="5">Elongator complex protein 2</fullName>
    </recommendedName>
</protein>
<evidence type="ECO:0000256" key="5">
    <source>
        <dbReference type="ARBA" id="ARBA00020267"/>
    </source>
</evidence>
<evidence type="ECO:0000256" key="7">
    <source>
        <dbReference type="ARBA" id="ARBA00022574"/>
    </source>
</evidence>
<feature type="repeat" description="WD" evidence="11">
    <location>
        <begin position="591"/>
        <end position="624"/>
    </location>
</feature>
<comment type="caution">
    <text evidence="12">The sequence shown here is derived from an EMBL/GenBank/DDBJ whole genome shotgun (WGS) entry which is preliminary data.</text>
</comment>
<dbReference type="PROSITE" id="PS50082">
    <property type="entry name" value="WD_REPEATS_2"/>
    <property type="match status" value="2"/>
</dbReference>
<keyword evidence="8" id="KW-0819">tRNA processing</keyword>
<comment type="similarity">
    <text evidence="4">Belongs to the WD repeat ELP2 family.</text>
</comment>
<evidence type="ECO:0000313" key="12">
    <source>
        <dbReference type="EMBL" id="KAK7508595.1"/>
    </source>
</evidence>
<dbReference type="Gene3D" id="2.130.10.10">
    <property type="entry name" value="YVTN repeat-like/Quinoprotein amine dehydrogenase"/>
    <property type="match status" value="4"/>
</dbReference>
<dbReference type="SUPFAM" id="SSF50998">
    <property type="entry name" value="Quinoprotein alcohol dehydrogenase-like"/>
    <property type="match status" value="1"/>
</dbReference>
<comment type="pathway">
    <text evidence="3">tRNA modification; 5-methoxycarbonylmethyl-2-thiouridine-tRNA biosynthesis.</text>
</comment>
<dbReference type="FunFam" id="2.130.10.10:FF:001709">
    <property type="entry name" value="Elongator complex protein 2"/>
    <property type="match status" value="1"/>
</dbReference>
<keyword evidence="6" id="KW-0963">Cytoplasm</keyword>
<dbReference type="InterPro" id="IPR011047">
    <property type="entry name" value="Quinoprotein_ADH-like_sf"/>
</dbReference>
<evidence type="ECO:0000256" key="4">
    <source>
        <dbReference type="ARBA" id="ARBA00005881"/>
    </source>
</evidence>
<keyword evidence="9" id="KW-0677">Repeat</keyword>
<dbReference type="InterPro" id="IPR015943">
    <property type="entry name" value="WD40/YVTN_repeat-like_dom_sf"/>
</dbReference>
<evidence type="ECO:0000256" key="3">
    <source>
        <dbReference type="ARBA" id="ARBA00005043"/>
    </source>
</evidence>
<dbReference type="InterPro" id="IPR001680">
    <property type="entry name" value="WD40_rpt"/>
</dbReference>
<evidence type="ECO:0000256" key="1">
    <source>
        <dbReference type="ARBA" id="ARBA00004123"/>
    </source>
</evidence>
<keyword evidence="7 11" id="KW-0853">WD repeat</keyword>
<evidence type="ECO:0000256" key="10">
    <source>
        <dbReference type="ARBA" id="ARBA00023242"/>
    </source>
</evidence>
<feature type="repeat" description="WD" evidence="11">
    <location>
        <begin position="155"/>
        <end position="191"/>
    </location>
</feature>
<dbReference type="InterPro" id="IPR037289">
    <property type="entry name" value="Elp2"/>
</dbReference>
<dbReference type="PANTHER" id="PTHR44111">
    <property type="entry name" value="ELONGATOR COMPLEX PROTEIN 2"/>
    <property type="match status" value="1"/>
</dbReference>
<accession>A0ABD0M9J2</accession>
<evidence type="ECO:0000256" key="9">
    <source>
        <dbReference type="ARBA" id="ARBA00022737"/>
    </source>
</evidence>
<dbReference type="Proteomes" id="UP001519460">
    <property type="component" value="Unassembled WGS sequence"/>
</dbReference>
<reference evidence="12 13" key="1">
    <citation type="journal article" date="2023" name="Sci. Data">
        <title>Genome assembly of the Korean intertidal mud-creeper Batillaria attramentaria.</title>
        <authorList>
            <person name="Patra A.K."/>
            <person name="Ho P.T."/>
            <person name="Jun S."/>
            <person name="Lee S.J."/>
            <person name="Kim Y."/>
            <person name="Won Y.J."/>
        </authorList>
    </citation>
    <scope>NUCLEOTIDE SEQUENCE [LARGE SCALE GENOMIC DNA]</scope>
    <source>
        <strain evidence="12">Wonlab-2016</strain>
    </source>
</reference>
<gene>
    <name evidence="12" type="ORF">BaRGS_00000161</name>
</gene>
<dbReference type="Pfam" id="PF00400">
    <property type="entry name" value="WD40"/>
    <property type="match status" value="6"/>
</dbReference>
<dbReference type="GO" id="GO:0008033">
    <property type="term" value="P:tRNA processing"/>
    <property type="evidence" value="ECO:0007669"/>
    <property type="project" value="UniProtKB-KW"/>
</dbReference>
<dbReference type="SUPFAM" id="SSF50978">
    <property type="entry name" value="WD40 repeat-like"/>
    <property type="match status" value="1"/>
</dbReference>
<evidence type="ECO:0000256" key="11">
    <source>
        <dbReference type="PROSITE-ProRule" id="PRU00221"/>
    </source>
</evidence>
<dbReference type="PROSITE" id="PS50294">
    <property type="entry name" value="WD_REPEATS_REGION"/>
    <property type="match status" value="1"/>
</dbReference>
<name>A0ABD0M9J2_9CAEN</name>